<keyword evidence="3" id="KW-0285">Flavoprotein</keyword>
<dbReference type="InterPro" id="IPR037069">
    <property type="entry name" value="AcylCoA_DH/ox_N_sf"/>
</dbReference>
<evidence type="ECO:0000256" key="3">
    <source>
        <dbReference type="ARBA" id="ARBA00022630"/>
    </source>
</evidence>
<dbReference type="AlphaFoldDB" id="A0A848KJV8"/>
<dbReference type="GO" id="GO:0003995">
    <property type="term" value="F:acyl-CoA dehydrogenase activity"/>
    <property type="evidence" value="ECO:0007669"/>
    <property type="project" value="TreeGrafter"/>
</dbReference>
<evidence type="ECO:0000256" key="2">
    <source>
        <dbReference type="ARBA" id="ARBA00009347"/>
    </source>
</evidence>
<evidence type="ECO:0000256" key="1">
    <source>
        <dbReference type="ARBA" id="ARBA00001974"/>
    </source>
</evidence>
<feature type="domain" description="Acyl-CoA dehydrogenase/oxidase N-terminal" evidence="7">
    <location>
        <begin position="21"/>
        <end position="101"/>
    </location>
</feature>
<protein>
    <submittedName>
        <fullName evidence="8">Acyl-CoA dehydrogenase</fullName>
    </submittedName>
</protein>
<dbReference type="GO" id="GO:0050660">
    <property type="term" value="F:flavin adenine dinucleotide binding"/>
    <property type="evidence" value="ECO:0007669"/>
    <property type="project" value="InterPro"/>
</dbReference>
<dbReference type="SUPFAM" id="SSF47203">
    <property type="entry name" value="Acyl-CoA dehydrogenase C-terminal domain-like"/>
    <property type="match status" value="1"/>
</dbReference>
<keyword evidence="4" id="KW-0274">FAD</keyword>
<name>A0A848KJV8_9NOCA</name>
<reference evidence="8 9" key="2">
    <citation type="submission" date="2020-06" db="EMBL/GenBank/DDBJ databases">
        <title>Antribacter stalactiti gen. nov., sp. nov., a new member of the family Nacardiaceae isolated from a cave.</title>
        <authorList>
            <person name="Kim I.S."/>
        </authorList>
    </citation>
    <scope>NUCLEOTIDE SEQUENCE [LARGE SCALE GENOMIC DNA]</scope>
    <source>
        <strain evidence="8 9">YC2-7</strain>
    </source>
</reference>
<dbReference type="Gene3D" id="1.20.140.10">
    <property type="entry name" value="Butyryl-CoA Dehydrogenase, subunit A, domain 3"/>
    <property type="match status" value="1"/>
</dbReference>
<organism evidence="8 9">
    <name type="scientific">Antrihabitans stalactiti</name>
    <dbReference type="NCBI Taxonomy" id="2584121"/>
    <lineage>
        <taxon>Bacteria</taxon>
        <taxon>Bacillati</taxon>
        <taxon>Actinomycetota</taxon>
        <taxon>Actinomycetes</taxon>
        <taxon>Mycobacteriales</taxon>
        <taxon>Nocardiaceae</taxon>
        <taxon>Antrihabitans</taxon>
    </lineage>
</organism>
<dbReference type="InterPro" id="IPR009100">
    <property type="entry name" value="AcylCoA_DH/oxidase_NM_dom_sf"/>
</dbReference>
<evidence type="ECO:0000256" key="4">
    <source>
        <dbReference type="ARBA" id="ARBA00022827"/>
    </source>
</evidence>
<dbReference type="PANTHER" id="PTHR43884">
    <property type="entry name" value="ACYL-COA DEHYDROGENASE"/>
    <property type="match status" value="1"/>
</dbReference>
<dbReference type="Pfam" id="PF00441">
    <property type="entry name" value="Acyl-CoA_dh_1"/>
    <property type="match status" value="1"/>
</dbReference>
<accession>A0A848KJV8</accession>
<keyword evidence="5" id="KW-0560">Oxidoreductase</keyword>
<dbReference type="Gene3D" id="2.40.110.10">
    <property type="entry name" value="Butyryl-CoA Dehydrogenase, subunit A, domain 2"/>
    <property type="match status" value="1"/>
</dbReference>
<dbReference type="PANTHER" id="PTHR43884:SF20">
    <property type="entry name" value="ACYL-COA DEHYDROGENASE FADE28"/>
    <property type="match status" value="1"/>
</dbReference>
<keyword evidence="9" id="KW-1185">Reference proteome</keyword>
<evidence type="ECO:0000256" key="5">
    <source>
        <dbReference type="ARBA" id="ARBA00023002"/>
    </source>
</evidence>
<dbReference type="InterPro" id="IPR046373">
    <property type="entry name" value="Acyl-CoA_Oxase/DH_mid-dom_sf"/>
</dbReference>
<gene>
    <name evidence="8" type="ORF">FGL95_18190</name>
</gene>
<evidence type="ECO:0000259" key="6">
    <source>
        <dbReference type="Pfam" id="PF00441"/>
    </source>
</evidence>
<dbReference type="InterPro" id="IPR036250">
    <property type="entry name" value="AcylCo_DH-like_C"/>
</dbReference>
<dbReference type="EMBL" id="VCQU01000006">
    <property type="protein sequence ID" value="NMN96972.1"/>
    <property type="molecule type" value="Genomic_DNA"/>
</dbReference>
<comment type="cofactor">
    <cofactor evidence="1">
        <name>FAD</name>
        <dbReference type="ChEBI" id="CHEBI:57692"/>
    </cofactor>
</comment>
<evidence type="ECO:0000313" key="9">
    <source>
        <dbReference type="Proteomes" id="UP000535543"/>
    </source>
</evidence>
<dbReference type="Gene3D" id="1.10.540.10">
    <property type="entry name" value="Acyl-CoA dehydrogenase/oxidase, N-terminal domain"/>
    <property type="match status" value="1"/>
</dbReference>
<dbReference type="InterPro" id="IPR009075">
    <property type="entry name" value="AcylCo_DH/oxidase_C"/>
</dbReference>
<comment type="caution">
    <text evidence="8">The sequence shown here is derived from an EMBL/GenBank/DDBJ whole genome shotgun (WGS) entry which is preliminary data.</text>
</comment>
<evidence type="ECO:0000313" key="8">
    <source>
        <dbReference type="EMBL" id="NMN96972.1"/>
    </source>
</evidence>
<dbReference type="Proteomes" id="UP000535543">
    <property type="component" value="Unassembled WGS sequence"/>
</dbReference>
<feature type="domain" description="Acyl-CoA dehydrogenase/oxidase C-terminal" evidence="6">
    <location>
        <begin position="212"/>
        <end position="334"/>
    </location>
</feature>
<sequence>MDFNRDQTQDAVAEAAVGLLDRAASQSADALWSTLHSAGLVSLALPERFGGDGLGIGAVTTLLTEIGRRAADAPALATLGFGVLPLLAMADDEVLDAMLGQVEEGAVLTAALNEPGAPFTTSPATTAAAEGDSLVISGSKVGVPYADQAFRILVPTDAGVVLVAPEAPGVTLTRTPTSSGAPEFAVRFDGVSVPKSQLLQAELRVLHRHALACMAAQADGLLSGAMALTAAHIGTRQQFGKPLATFQAVAQEIADVYVTSRTLHVAALSAAWRLGEGLPADDDLDVVAYWLATEVPAAMQVCHHLHGGLGVDVTYPMHRYSSQAKDLARLVGGSSLRLDLLGARCTSN</sequence>
<dbReference type="Pfam" id="PF02771">
    <property type="entry name" value="Acyl-CoA_dh_N"/>
    <property type="match status" value="1"/>
</dbReference>
<proteinExistence type="inferred from homology"/>
<dbReference type="SUPFAM" id="SSF56645">
    <property type="entry name" value="Acyl-CoA dehydrogenase NM domain-like"/>
    <property type="match status" value="1"/>
</dbReference>
<evidence type="ECO:0000259" key="7">
    <source>
        <dbReference type="Pfam" id="PF02771"/>
    </source>
</evidence>
<dbReference type="RefSeq" id="WP_169589434.1">
    <property type="nucleotide sequence ID" value="NZ_VCQU01000006.1"/>
</dbReference>
<dbReference type="InterPro" id="IPR013786">
    <property type="entry name" value="AcylCoA_DH/ox_N"/>
</dbReference>
<comment type="similarity">
    <text evidence="2">Belongs to the acyl-CoA dehydrogenase family.</text>
</comment>
<reference evidence="8 9" key="1">
    <citation type="submission" date="2019-05" db="EMBL/GenBank/DDBJ databases">
        <authorList>
            <person name="Lee S.D."/>
        </authorList>
    </citation>
    <scope>NUCLEOTIDE SEQUENCE [LARGE SCALE GENOMIC DNA]</scope>
    <source>
        <strain evidence="8 9">YC2-7</strain>
    </source>
</reference>